<feature type="transmembrane region" description="Helical" evidence="7">
    <location>
        <begin position="157"/>
        <end position="179"/>
    </location>
</feature>
<keyword evidence="2" id="KW-0813">Transport</keyword>
<keyword evidence="3 7" id="KW-0812">Transmembrane</keyword>
<keyword evidence="6 7" id="KW-0472">Membrane</keyword>
<feature type="transmembrane region" description="Helical" evidence="7">
    <location>
        <begin position="12"/>
        <end position="34"/>
    </location>
</feature>
<dbReference type="EMBL" id="CAJNOL010000413">
    <property type="protein sequence ID" value="CAF1053263.1"/>
    <property type="molecule type" value="Genomic_DNA"/>
</dbReference>
<comment type="subcellular location">
    <subcellularLocation>
        <location evidence="1">Membrane</location>
    </subcellularLocation>
</comment>
<protein>
    <recommendedName>
        <fullName evidence="8">Cytochrome b561 domain-containing protein</fullName>
    </recommendedName>
</protein>
<evidence type="ECO:0000256" key="6">
    <source>
        <dbReference type="ARBA" id="ARBA00023136"/>
    </source>
</evidence>
<organism evidence="9 11">
    <name type="scientific">Rotaria sordida</name>
    <dbReference type="NCBI Taxonomy" id="392033"/>
    <lineage>
        <taxon>Eukaryota</taxon>
        <taxon>Metazoa</taxon>
        <taxon>Spiralia</taxon>
        <taxon>Gnathifera</taxon>
        <taxon>Rotifera</taxon>
        <taxon>Eurotatoria</taxon>
        <taxon>Bdelloidea</taxon>
        <taxon>Philodinida</taxon>
        <taxon>Philodinidae</taxon>
        <taxon>Rotaria</taxon>
    </lineage>
</organism>
<gene>
    <name evidence="10" type="ORF">JXQ802_LOCUS16771</name>
    <name evidence="9" type="ORF">PYM288_LOCUS6077</name>
</gene>
<evidence type="ECO:0000313" key="10">
    <source>
        <dbReference type="EMBL" id="CAF1053263.1"/>
    </source>
</evidence>
<dbReference type="AlphaFoldDB" id="A0A813UQE3"/>
<evidence type="ECO:0000256" key="7">
    <source>
        <dbReference type="SAM" id="Phobius"/>
    </source>
</evidence>
<evidence type="ECO:0000259" key="8">
    <source>
        <dbReference type="PROSITE" id="PS50939"/>
    </source>
</evidence>
<keyword evidence="12" id="KW-1185">Reference proteome</keyword>
<dbReference type="InterPro" id="IPR006593">
    <property type="entry name" value="Cyt_b561/ferric_Rdtase_TM"/>
</dbReference>
<reference evidence="9" key="1">
    <citation type="submission" date="2021-02" db="EMBL/GenBank/DDBJ databases">
        <authorList>
            <person name="Nowell W R."/>
        </authorList>
    </citation>
    <scope>NUCLEOTIDE SEQUENCE</scope>
</reference>
<comment type="caution">
    <text evidence="9">The sequence shown here is derived from an EMBL/GenBank/DDBJ whole genome shotgun (WGS) entry which is preliminary data.</text>
</comment>
<evidence type="ECO:0000256" key="3">
    <source>
        <dbReference type="ARBA" id="ARBA00022692"/>
    </source>
</evidence>
<dbReference type="PROSITE" id="PS50939">
    <property type="entry name" value="CYTOCHROME_B561"/>
    <property type="match status" value="1"/>
</dbReference>
<feature type="transmembrane region" description="Helical" evidence="7">
    <location>
        <begin position="224"/>
        <end position="247"/>
    </location>
</feature>
<dbReference type="SMART" id="SM00665">
    <property type="entry name" value="B561"/>
    <property type="match status" value="1"/>
</dbReference>
<feature type="transmembrane region" description="Helical" evidence="7">
    <location>
        <begin position="90"/>
        <end position="113"/>
    </location>
</feature>
<accession>A0A813UQE3</accession>
<evidence type="ECO:0000313" key="11">
    <source>
        <dbReference type="Proteomes" id="UP000663854"/>
    </source>
</evidence>
<evidence type="ECO:0000256" key="4">
    <source>
        <dbReference type="ARBA" id="ARBA00022982"/>
    </source>
</evidence>
<dbReference type="Proteomes" id="UP000663870">
    <property type="component" value="Unassembled WGS sequence"/>
</dbReference>
<evidence type="ECO:0000313" key="12">
    <source>
        <dbReference type="Proteomes" id="UP000663870"/>
    </source>
</evidence>
<dbReference type="PANTHER" id="PTHR23130">
    <property type="entry name" value="CYTOCHROME B561 AND DOMON DOMAIN-CONTAINING PROTEIN"/>
    <property type="match status" value="1"/>
</dbReference>
<keyword evidence="5 7" id="KW-1133">Transmembrane helix</keyword>
<feature type="domain" description="Cytochrome b561" evidence="8">
    <location>
        <begin position="1"/>
        <end position="185"/>
    </location>
</feature>
<evidence type="ECO:0000256" key="2">
    <source>
        <dbReference type="ARBA" id="ARBA00022448"/>
    </source>
</evidence>
<dbReference type="Gene3D" id="1.20.120.1770">
    <property type="match status" value="1"/>
</dbReference>
<feature type="transmembrane region" description="Helical" evidence="7">
    <location>
        <begin position="134"/>
        <end position="151"/>
    </location>
</feature>
<dbReference type="CDD" id="cd08760">
    <property type="entry name" value="Cyt_b561_FRRS1_like"/>
    <property type="match status" value="1"/>
</dbReference>
<name>A0A813UQE3_9BILA</name>
<evidence type="ECO:0000313" key="9">
    <source>
        <dbReference type="EMBL" id="CAF0830905.1"/>
    </source>
</evidence>
<evidence type="ECO:0000256" key="1">
    <source>
        <dbReference type="ARBA" id="ARBA00004370"/>
    </source>
</evidence>
<dbReference type="Pfam" id="PF03188">
    <property type="entry name" value="Cytochrom_B561"/>
    <property type="match status" value="1"/>
</dbReference>
<dbReference type="PANTHER" id="PTHR23130:SF171">
    <property type="entry name" value="OS01G0895300 PROTEIN"/>
    <property type="match status" value="1"/>
</dbReference>
<sequence length="248" mass="28482">MGGEDDGRFVCAHGTVMILAWMIFGSTAVLFARYGRKIRFGSKEKLLGDQIWFQIHRFFACLTTVLTLLGFFFILIYLNGTWVGIDEGRGFVHSIFGGIVVCCALIQAWMALFRCHPDSTYRFIYNWLHRLTGILAYFLSIPTIFIIITTFDENQIGMIVILSLWSAWIVIIVIIFEIIRNFVGKSSSNVMRTRYGPELDDLDQLPHVNIENDDNDMTHWNNRILILFLLHIVVSIALAIALIVLIWK</sequence>
<evidence type="ECO:0000256" key="5">
    <source>
        <dbReference type="ARBA" id="ARBA00022989"/>
    </source>
</evidence>
<dbReference type="EMBL" id="CAJNOH010000066">
    <property type="protein sequence ID" value="CAF0830905.1"/>
    <property type="molecule type" value="Genomic_DNA"/>
</dbReference>
<proteinExistence type="predicted"/>
<dbReference type="Proteomes" id="UP000663854">
    <property type="component" value="Unassembled WGS sequence"/>
</dbReference>
<feature type="transmembrane region" description="Helical" evidence="7">
    <location>
        <begin position="55"/>
        <end position="78"/>
    </location>
</feature>
<keyword evidence="4" id="KW-0249">Electron transport</keyword>
<dbReference type="GO" id="GO:0016020">
    <property type="term" value="C:membrane"/>
    <property type="evidence" value="ECO:0007669"/>
    <property type="project" value="UniProtKB-SubCell"/>
</dbReference>